<dbReference type="Pfam" id="PF03960">
    <property type="entry name" value="ArsC"/>
    <property type="match status" value="1"/>
</dbReference>
<protein>
    <recommendedName>
        <fullName evidence="4">Arsenate reductase</fullName>
        <ecNumber evidence="4">1.20.4.1</ecNumber>
    </recommendedName>
</protein>
<dbReference type="AlphaFoldDB" id="A0A5E4UM26"/>
<dbReference type="SUPFAM" id="SSF52833">
    <property type="entry name" value="Thioredoxin-like"/>
    <property type="match status" value="1"/>
</dbReference>
<keyword evidence="2 4" id="KW-0560">Oxidoreductase</keyword>
<evidence type="ECO:0000313" key="5">
    <source>
        <dbReference type="EMBL" id="VVE00634.1"/>
    </source>
</evidence>
<dbReference type="InterPro" id="IPR036249">
    <property type="entry name" value="Thioredoxin-like_sf"/>
</dbReference>
<dbReference type="EC" id="1.20.4.1" evidence="4"/>
<accession>A0A5E4UM26</accession>
<comment type="catalytic activity">
    <reaction evidence="4">
        <text>[glutaredoxin]-dithiol + arsenate + glutathione + H(+) = glutathionyl-S-S-[glutaredoxin] + arsenite + H2O</text>
        <dbReference type="Rhea" id="RHEA:22016"/>
        <dbReference type="Rhea" id="RHEA-COMP:10729"/>
        <dbReference type="Rhea" id="RHEA-COMP:17668"/>
        <dbReference type="ChEBI" id="CHEBI:15377"/>
        <dbReference type="ChEBI" id="CHEBI:15378"/>
        <dbReference type="ChEBI" id="CHEBI:29242"/>
        <dbReference type="ChEBI" id="CHEBI:29950"/>
        <dbReference type="ChEBI" id="CHEBI:48597"/>
        <dbReference type="ChEBI" id="CHEBI:57925"/>
        <dbReference type="ChEBI" id="CHEBI:146199"/>
        <dbReference type="EC" id="1.20.4.1"/>
    </reaction>
</comment>
<evidence type="ECO:0000313" key="6">
    <source>
        <dbReference type="Proteomes" id="UP000367825"/>
    </source>
</evidence>
<dbReference type="OrthoDB" id="9790554at2"/>
<dbReference type="GO" id="GO:0008794">
    <property type="term" value="F:arsenate reductase (glutaredoxin) activity"/>
    <property type="evidence" value="ECO:0007669"/>
    <property type="project" value="UniProtKB-UniRule"/>
</dbReference>
<proteinExistence type="inferred from homology"/>
<dbReference type="NCBIfam" id="TIGR00014">
    <property type="entry name" value="arsC"/>
    <property type="match status" value="1"/>
</dbReference>
<sequence length="118" mass="12900">MITVYHNPRCSKSREALALVEGSPSVAGGDLQIIEYLKTPPTLAELKRLYKLLGVPVRDMIRSNETEYTELGLNDASLTDSELLAAIARHPKLLQRPIVVNGDKAVIARPPALANEVL</sequence>
<organism evidence="5 6">
    <name type="scientific">Pandoraea nosoerga</name>
    <dbReference type="NCBI Taxonomy" id="2508296"/>
    <lineage>
        <taxon>Bacteria</taxon>
        <taxon>Pseudomonadati</taxon>
        <taxon>Pseudomonadota</taxon>
        <taxon>Betaproteobacteria</taxon>
        <taxon>Burkholderiales</taxon>
        <taxon>Burkholderiaceae</taxon>
        <taxon>Pandoraea</taxon>
    </lineage>
</organism>
<dbReference type="EMBL" id="CABPSC010000007">
    <property type="protein sequence ID" value="VVE00634.1"/>
    <property type="molecule type" value="Genomic_DNA"/>
</dbReference>
<evidence type="ECO:0000256" key="4">
    <source>
        <dbReference type="RuleBase" id="RU362029"/>
    </source>
</evidence>
<dbReference type="RefSeq" id="WP_150555555.1">
    <property type="nucleotide sequence ID" value="NZ_CABPSC010000007.1"/>
</dbReference>
<name>A0A5E4UM26_9BURK</name>
<evidence type="ECO:0000256" key="3">
    <source>
        <dbReference type="PROSITE-ProRule" id="PRU01282"/>
    </source>
</evidence>
<dbReference type="CDD" id="cd03034">
    <property type="entry name" value="ArsC_ArsC"/>
    <property type="match status" value="1"/>
</dbReference>
<dbReference type="PANTHER" id="PTHR30041">
    <property type="entry name" value="ARSENATE REDUCTASE"/>
    <property type="match status" value="1"/>
</dbReference>
<dbReference type="PROSITE" id="PS51353">
    <property type="entry name" value="ARSC"/>
    <property type="match status" value="1"/>
</dbReference>
<reference evidence="5 6" key="1">
    <citation type="submission" date="2019-08" db="EMBL/GenBank/DDBJ databases">
        <authorList>
            <person name="Peeters C."/>
        </authorList>
    </citation>
    <scope>NUCLEOTIDE SEQUENCE [LARGE SCALE GENOMIC DNA]</scope>
    <source>
        <strain evidence="5 6">LMG 31109</strain>
    </source>
</reference>
<dbReference type="InterPro" id="IPR006659">
    <property type="entry name" value="Arsenate_reductase"/>
</dbReference>
<gene>
    <name evidence="5" type="ORF">PNO31109_02095</name>
</gene>
<evidence type="ECO:0000256" key="2">
    <source>
        <dbReference type="ARBA" id="ARBA00023002"/>
    </source>
</evidence>
<dbReference type="InterPro" id="IPR006660">
    <property type="entry name" value="Arsenate_reductase-like"/>
</dbReference>
<dbReference type="PANTHER" id="PTHR30041:SF4">
    <property type="entry name" value="ARSENATE REDUCTASE"/>
    <property type="match status" value="1"/>
</dbReference>
<dbReference type="Proteomes" id="UP000367825">
    <property type="component" value="Unassembled WGS sequence"/>
</dbReference>
<comment type="similarity">
    <text evidence="1 3 4">Belongs to the ArsC family.</text>
</comment>
<evidence type="ECO:0000256" key="1">
    <source>
        <dbReference type="ARBA" id="ARBA00007198"/>
    </source>
</evidence>
<dbReference type="Gene3D" id="3.40.30.10">
    <property type="entry name" value="Glutaredoxin"/>
    <property type="match status" value="1"/>
</dbReference>
<keyword evidence="6" id="KW-1185">Reference proteome</keyword>